<keyword evidence="10" id="KW-1185">Reference proteome</keyword>
<dbReference type="RefSeq" id="XP_004499853.1">
    <property type="nucleotide sequence ID" value="XM_004499796.3"/>
</dbReference>
<organism evidence="10 11">
    <name type="scientific">Cicer arietinum</name>
    <name type="common">Chickpea</name>
    <name type="synonym">Garbanzo</name>
    <dbReference type="NCBI Taxonomy" id="3827"/>
    <lineage>
        <taxon>Eukaryota</taxon>
        <taxon>Viridiplantae</taxon>
        <taxon>Streptophyta</taxon>
        <taxon>Embryophyta</taxon>
        <taxon>Tracheophyta</taxon>
        <taxon>Spermatophyta</taxon>
        <taxon>Magnoliopsida</taxon>
        <taxon>eudicotyledons</taxon>
        <taxon>Gunneridae</taxon>
        <taxon>Pentapetalae</taxon>
        <taxon>rosids</taxon>
        <taxon>fabids</taxon>
        <taxon>Fabales</taxon>
        <taxon>Fabaceae</taxon>
        <taxon>Papilionoideae</taxon>
        <taxon>50 kb inversion clade</taxon>
        <taxon>NPAAA clade</taxon>
        <taxon>Hologalegina</taxon>
        <taxon>IRL clade</taxon>
        <taxon>Cicereae</taxon>
        <taxon>Cicer</taxon>
    </lineage>
</organism>
<dbReference type="AlphaFoldDB" id="A0A1S2Y5R2"/>
<sequence length="358" mass="39452">MALQSSTSNEAQASKKLSHVHFFVWKEFVWGAVAGAFGEGIMHPVDTIKTRIQSQAILNGVKNQKGILQMVQSVWQVDGLRGFYRGVIPGVTGSLATGATYFGVIESTKKWIEDSHPSLGGHWAHFIAGAVGDTLGSVVYVPCEVIKQRMQVQGTITSWSSSAMKNGIVIKPGAEIYDYYKGLFHAGCSIWKTQGLKGLYAGYLSTLARDVPFAGLMVVFYEALKDVTEYGKQRWISSSKWQVNNSFEGLVLGGLAGGLSAYLTTPLDVVKTRLQVQGSTLMYNGWLDAMYNIWVREGMKGMFRGSIPRIAWYIPASALTFMAVEFLREHFNERGPNGDLRDVARLSIEKKKSLQEAA</sequence>
<dbReference type="GeneID" id="101497618"/>
<feature type="repeat" description="Solcar" evidence="8">
    <location>
        <begin position="22"/>
        <end position="111"/>
    </location>
</feature>
<dbReference type="FunFam" id="1.50.40.10:FF:000113">
    <property type="entry name" value="Mitochondrial substrate carrier family protein"/>
    <property type="match status" value="1"/>
</dbReference>
<dbReference type="OrthoDB" id="415315at2759"/>
<reference evidence="11" key="2">
    <citation type="submission" date="2025-08" db="UniProtKB">
        <authorList>
            <consortium name="RefSeq"/>
        </authorList>
    </citation>
    <scope>IDENTIFICATION</scope>
    <source>
        <tissue evidence="11">Etiolated seedlings</tissue>
    </source>
</reference>
<evidence type="ECO:0000256" key="4">
    <source>
        <dbReference type="ARBA" id="ARBA00022692"/>
    </source>
</evidence>
<reference evidence="10" key="1">
    <citation type="journal article" date="2013" name="Nat. Biotechnol.">
        <title>Draft genome sequence of chickpea (Cicer arietinum) provides a resource for trait improvement.</title>
        <authorList>
            <person name="Varshney R.K."/>
            <person name="Song C."/>
            <person name="Saxena R.K."/>
            <person name="Azam S."/>
            <person name="Yu S."/>
            <person name="Sharpe A.G."/>
            <person name="Cannon S."/>
            <person name="Baek J."/>
            <person name="Rosen B.D."/>
            <person name="Tar'an B."/>
            <person name="Millan T."/>
            <person name="Zhang X."/>
            <person name="Ramsay L.D."/>
            <person name="Iwata A."/>
            <person name="Wang Y."/>
            <person name="Nelson W."/>
            <person name="Farmer A.D."/>
            <person name="Gaur P.M."/>
            <person name="Soderlund C."/>
            <person name="Penmetsa R.V."/>
            <person name="Xu C."/>
            <person name="Bharti A.K."/>
            <person name="He W."/>
            <person name="Winter P."/>
            <person name="Zhao S."/>
            <person name="Hane J.K."/>
            <person name="Carrasquilla-Garcia N."/>
            <person name="Condie J.A."/>
            <person name="Upadhyaya H.D."/>
            <person name="Luo M.C."/>
            <person name="Thudi M."/>
            <person name="Gowda C.L."/>
            <person name="Singh N.P."/>
            <person name="Lichtenzveig J."/>
            <person name="Gali K.K."/>
            <person name="Rubio J."/>
            <person name="Nadarajan N."/>
            <person name="Dolezel J."/>
            <person name="Bansal K.C."/>
            <person name="Xu X."/>
            <person name="Edwards D."/>
            <person name="Zhang G."/>
            <person name="Kahl G."/>
            <person name="Gil J."/>
            <person name="Singh K.B."/>
            <person name="Datta S.K."/>
            <person name="Jackson S.A."/>
            <person name="Wang J."/>
            <person name="Cook D.R."/>
        </authorList>
    </citation>
    <scope>NUCLEOTIDE SEQUENCE [LARGE SCALE GENOMIC DNA]</scope>
    <source>
        <strain evidence="10">cv. CDC Frontier</strain>
    </source>
</reference>
<feature type="repeat" description="Solcar" evidence="8">
    <location>
        <begin position="120"/>
        <end position="227"/>
    </location>
</feature>
<evidence type="ECO:0000313" key="11">
    <source>
        <dbReference type="RefSeq" id="XP_004499853.1"/>
    </source>
</evidence>
<dbReference type="InterPro" id="IPR023395">
    <property type="entry name" value="MCP_dom_sf"/>
</dbReference>
<evidence type="ECO:0000256" key="8">
    <source>
        <dbReference type="PROSITE-ProRule" id="PRU00282"/>
    </source>
</evidence>
<dbReference type="SUPFAM" id="SSF103506">
    <property type="entry name" value="Mitochondrial carrier"/>
    <property type="match status" value="1"/>
</dbReference>
<evidence type="ECO:0000256" key="3">
    <source>
        <dbReference type="ARBA" id="ARBA00022448"/>
    </source>
</evidence>
<keyword evidence="7 8" id="KW-0472">Membrane</keyword>
<feature type="repeat" description="Solcar" evidence="8">
    <location>
        <begin position="244"/>
        <end position="330"/>
    </location>
</feature>
<evidence type="ECO:0000256" key="2">
    <source>
        <dbReference type="ARBA" id="ARBA00006375"/>
    </source>
</evidence>
<dbReference type="KEGG" id="cam:101497618"/>
<dbReference type="STRING" id="3827.A0A1S2Y5R2"/>
<accession>A0A1S2Y5R2</accession>
<comment type="similarity">
    <text evidence="2 9">Belongs to the mitochondrial carrier (TC 2.A.29) family.</text>
</comment>
<dbReference type="GO" id="GO:0016020">
    <property type="term" value="C:membrane"/>
    <property type="evidence" value="ECO:0007669"/>
    <property type="project" value="UniProtKB-SubCell"/>
</dbReference>
<keyword evidence="3 9" id="KW-0813">Transport</keyword>
<evidence type="ECO:0000256" key="1">
    <source>
        <dbReference type="ARBA" id="ARBA00004141"/>
    </source>
</evidence>
<keyword evidence="5" id="KW-0677">Repeat</keyword>
<dbReference type="PROSITE" id="PS50920">
    <property type="entry name" value="SOLCAR"/>
    <property type="match status" value="3"/>
</dbReference>
<dbReference type="PaxDb" id="3827-XP_004499853.1"/>
<evidence type="ECO:0000256" key="5">
    <source>
        <dbReference type="ARBA" id="ARBA00022737"/>
    </source>
</evidence>
<gene>
    <name evidence="11" type="primary">LOC101497618</name>
</gene>
<proteinExistence type="inferred from homology"/>
<evidence type="ECO:0000256" key="7">
    <source>
        <dbReference type="ARBA" id="ARBA00023136"/>
    </source>
</evidence>
<dbReference type="Pfam" id="PF00153">
    <property type="entry name" value="Mito_carr"/>
    <property type="match status" value="3"/>
</dbReference>
<keyword evidence="6" id="KW-1133">Transmembrane helix</keyword>
<keyword evidence="4 8" id="KW-0812">Transmembrane</keyword>
<dbReference type="Proteomes" id="UP000087171">
    <property type="component" value="Chromosome Ca5"/>
</dbReference>
<name>A0A1S2Y5R2_CICAR</name>
<comment type="subcellular location">
    <subcellularLocation>
        <location evidence="1">Membrane</location>
        <topology evidence="1">Multi-pass membrane protein</topology>
    </subcellularLocation>
</comment>
<dbReference type="PANTHER" id="PTHR45667">
    <property type="entry name" value="S-ADENOSYLMETHIONINE MITOCHONDRIAL CARRIER PROTEIN"/>
    <property type="match status" value="1"/>
</dbReference>
<evidence type="ECO:0000313" key="10">
    <source>
        <dbReference type="Proteomes" id="UP000087171"/>
    </source>
</evidence>
<protein>
    <submittedName>
        <fullName evidence="11">Mitochondrial substrate carrier family protein E-like isoform X1</fullName>
    </submittedName>
</protein>
<evidence type="ECO:0000256" key="6">
    <source>
        <dbReference type="ARBA" id="ARBA00022989"/>
    </source>
</evidence>
<dbReference type="InterPro" id="IPR018108">
    <property type="entry name" value="MCP_transmembrane"/>
</dbReference>
<dbReference type="Gene3D" id="1.50.40.10">
    <property type="entry name" value="Mitochondrial carrier domain"/>
    <property type="match status" value="2"/>
</dbReference>
<evidence type="ECO:0000256" key="9">
    <source>
        <dbReference type="RuleBase" id="RU000488"/>
    </source>
</evidence>
<dbReference type="FunFam" id="1.50.40.10:FF:000083">
    <property type="entry name" value="Mitochondrial substrate carrier family protein"/>
    <property type="match status" value="1"/>
</dbReference>
<dbReference type="eggNOG" id="KOG0770">
    <property type="taxonomic scope" value="Eukaryota"/>
</dbReference>